<keyword evidence="2" id="KW-0472">Membrane</keyword>
<evidence type="ECO:0000313" key="4">
    <source>
        <dbReference type="EMBL" id="KXZ55648.1"/>
    </source>
</evidence>
<dbReference type="PANTHER" id="PTHR43649:SF12">
    <property type="entry name" value="DIACETYLCHITOBIOSE BINDING PROTEIN DASA"/>
    <property type="match status" value="1"/>
</dbReference>
<protein>
    <submittedName>
        <fullName evidence="4">Uncharacterized protein</fullName>
    </submittedName>
</protein>
<name>A0A150H1A9_GONPE</name>
<feature type="region of interest" description="Disordered" evidence="1">
    <location>
        <begin position="628"/>
        <end position="659"/>
    </location>
</feature>
<dbReference type="Proteomes" id="UP000075714">
    <property type="component" value="Unassembled WGS sequence"/>
</dbReference>
<evidence type="ECO:0000313" key="5">
    <source>
        <dbReference type="Proteomes" id="UP000075714"/>
    </source>
</evidence>
<reference evidence="5" key="1">
    <citation type="journal article" date="2016" name="Nat. Commun.">
        <title>The Gonium pectorale genome demonstrates co-option of cell cycle regulation during the evolution of multicellularity.</title>
        <authorList>
            <person name="Hanschen E.R."/>
            <person name="Marriage T.N."/>
            <person name="Ferris P.J."/>
            <person name="Hamaji T."/>
            <person name="Toyoda A."/>
            <person name="Fujiyama A."/>
            <person name="Neme R."/>
            <person name="Noguchi H."/>
            <person name="Minakuchi Y."/>
            <person name="Suzuki M."/>
            <person name="Kawai-Toyooka H."/>
            <person name="Smith D.R."/>
            <person name="Sparks H."/>
            <person name="Anderson J."/>
            <person name="Bakaric R."/>
            <person name="Luria V."/>
            <person name="Karger A."/>
            <person name="Kirschner M.W."/>
            <person name="Durand P.M."/>
            <person name="Michod R.E."/>
            <person name="Nozaki H."/>
            <person name="Olson B.J."/>
        </authorList>
    </citation>
    <scope>NUCLEOTIDE SEQUENCE [LARGE SCALE GENOMIC DNA]</scope>
    <source>
        <strain evidence="5">NIES-2863</strain>
    </source>
</reference>
<feature type="signal peptide" evidence="3">
    <location>
        <begin position="1"/>
        <end position="21"/>
    </location>
</feature>
<keyword evidence="2" id="KW-1133">Transmembrane helix</keyword>
<keyword evidence="3" id="KW-0732">Signal</keyword>
<sequence>MLSPMLVAIVALLRWVAPAESACVENGSSAAVDSYLGQCMNLTAEPLRPVNILVMNQARGYGAELLAEAMEAQTGFQANLSFVDIPLVATVYDGHVIGVPFTGQISVLYYRKDILAAAKQPVPATWEQLLTVARNINGTDFNGDGIGDYAICWQVDNCLEAPVILSQIVAPYIQYEGTMQGWLFEPEDMKLLLNSTAMSKALELLRALNAVAAPMSQCELFHFPFINGTCAFSIKWSEQFKATEFLPGPAKGNVGVAQLPGSTHVLNRTTGQLVPCTNQTCKHAKWELDPFTGQHVLINRAPHFGFGGFAGSVRKAADPGYQRAVYRYFANLAGVQLSFQMMITFGTLIGPFRTSHLSLANLPRAILNAAAMNASLTTMPVKTIVVEVAQQMQAVLQSSGTVEEVRSAYNTALGRSSSSYPPEPASPPARPGRQPDETEGAGSQLQAYMPLAFVLLMAMLLVSVYVGWAHHQGRTLLGAPRAPGPGPETTLLVATLPDLPYLLRDLPDPLIERKTRTVGVEACKAAAPYLLTPATALRLPPAGAAPGAASTGAAASDAGLHGAPASAAAPPEQQWALLAAFRNPRDAVAFAAAATSELLQLDWPPLLLLHPACAPLYAVPVNVLPEEVQDEPSPARRAPHPNPLYDREPAPKGRGPRSPFLTEVARQHACAGAASGAAAVIDSAMMAVGAHDRDRDRDRLVGKGPEAATAAQTQPTPSRQAPDPLYRRSVTKEASSIARSLMSRRRVFALGRSDTRESSLSGLSDQDPSVGATWTCLFQA</sequence>
<dbReference type="AlphaFoldDB" id="A0A150H1A9"/>
<comment type="caution">
    <text evidence="4">The sequence shown here is derived from an EMBL/GenBank/DDBJ whole genome shotgun (WGS) entry which is preliminary data.</text>
</comment>
<dbReference type="Pfam" id="PF13416">
    <property type="entry name" value="SBP_bac_8"/>
    <property type="match status" value="1"/>
</dbReference>
<feature type="region of interest" description="Disordered" evidence="1">
    <location>
        <begin position="413"/>
        <end position="441"/>
    </location>
</feature>
<dbReference type="SUPFAM" id="SSF53850">
    <property type="entry name" value="Periplasmic binding protein-like II"/>
    <property type="match status" value="1"/>
</dbReference>
<dbReference type="OrthoDB" id="546888at2759"/>
<evidence type="ECO:0000256" key="3">
    <source>
        <dbReference type="SAM" id="SignalP"/>
    </source>
</evidence>
<gene>
    <name evidence="4" type="ORF">GPECTOR_2g1198</name>
</gene>
<proteinExistence type="predicted"/>
<feature type="region of interest" description="Disordered" evidence="1">
    <location>
        <begin position="690"/>
        <end position="732"/>
    </location>
</feature>
<feature type="region of interest" description="Disordered" evidence="1">
    <location>
        <begin position="546"/>
        <end position="567"/>
    </location>
</feature>
<feature type="compositionally biased region" description="Low complexity" evidence="1">
    <location>
        <begin position="707"/>
        <end position="722"/>
    </location>
</feature>
<dbReference type="PANTHER" id="PTHR43649">
    <property type="entry name" value="ARABINOSE-BINDING PROTEIN-RELATED"/>
    <property type="match status" value="1"/>
</dbReference>
<feature type="chain" id="PRO_5007562321" evidence="3">
    <location>
        <begin position="22"/>
        <end position="780"/>
    </location>
</feature>
<feature type="compositionally biased region" description="Basic and acidic residues" evidence="1">
    <location>
        <begin position="690"/>
        <end position="701"/>
    </location>
</feature>
<evidence type="ECO:0000256" key="2">
    <source>
        <dbReference type="SAM" id="Phobius"/>
    </source>
</evidence>
<keyword evidence="5" id="KW-1185">Reference proteome</keyword>
<dbReference type="InterPro" id="IPR050490">
    <property type="entry name" value="Bact_solute-bd_prot1"/>
</dbReference>
<dbReference type="InterPro" id="IPR006059">
    <property type="entry name" value="SBP"/>
</dbReference>
<organism evidence="4 5">
    <name type="scientific">Gonium pectorale</name>
    <name type="common">Green alga</name>
    <dbReference type="NCBI Taxonomy" id="33097"/>
    <lineage>
        <taxon>Eukaryota</taxon>
        <taxon>Viridiplantae</taxon>
        <taxon>Chlorophyta</taxon>
        <taxon>core chlorophytes</taxon>
        <taxon>Chlorophyceae</taxon>
        <taxon>CS clade</taxon>
        <taxon>Chlamydomonadales</taxon>
        <taxon>Volvocaceae</taxon>
        <taxon>Gonium</taxon>
    </lineage>
</organism>
<evidence type="ECO:0000256" key="1">
    <source>
        <dbReference type="SAM" id="MobiDB-lite"/>
    </source>
</evidence>
<feature type="transmembrane region" description="Helical" evidence="2">
    <location>
        <begin position="447"/>
        <end position="468"/>
    </location>
</feature>
<accession>A0A150H1A9</accession>
<keyword evidence="2" id="KW-0812">Transmembrane</keyword>
<feature type="compositionally biased region" description="Pro residues" evidence="1">
    <location>
        <begin position="421"/>
        <end position="430"/>
    </location>
</feature>
<dbReference type="Gene3D" id="3.40.190.10">
    <property type="entry name" value="Periplasmic binding protein-like II"/>
    <property type="match status" value="2"/>
</dbReference>
<dbReference type="EMBL" id="LSYV01000003">
    <property type="protein sequence ID" value="KXZ55648.1"/>
    <property type="molecule type" value="Genomic_DNA"/>
</dbReference>